<protein>
    <submittedName>
        <fullName evidence="1">Uncharacterized protein</fullName>
    </submittedName>
</protein>
<proteinExistence type="predicted"/>
<evidence type="ECO:0000313" key="2">
    <source>
        <dbReference type="Proteomes" id="UP000002634"/>
    </source>
</evidence>
<reference evidence="1 2" key="1">
    <citation type="journal article" date="2009" name="PLoS ONE">
        <title>Genome sequence of the versatile fish pathogen Edwardsiella tarda provides insights into its adaptation to broad host ranges and intracellular niches.</title>
        <authorList>
            <person name="Wang Q."/>
            <person name="Yang M."/>
            <person name="Xiao J."/>
            <person name="Wu H."/>
            <person name="Wang X."/>
            <person name="Lv Y."/>
            <person name="Xu L."/>
            <person name="Zheng H."/>
            <person name="Wang S."/>
            <person name="Zhao G."/>
            <person name="Liu Q."/>
            <person name="Zhang Y."/>
        </authorList>
    </citation>
    <scope>NUCLEOTIDE SEQUENCE [LARGE SCALE GENOMIC DNA]</scope>
    <source>
        <strain evidence="2">EIB202 / CCTCC M208068</strain>
    </source>
</reference>
<evidence type="ECO:0000313" key="1">
    <source>
        <dbReference type="EMBL" id="ACY86425.1"/>
    </source>
</evidence>
<sequence length="59" mass="6542">MVTLALEFNYSTIINLLKTLKIGLPDCSRAAVAAWSGLLQVLDCTIQKRGYNLDCIIQK</sequence>
<gene>
    <name evidence="1" type="ordered locus">ETAE_p042</name>
</gene>
<accession>A0AAU8P7Q5</accession>
<keyword evidence="2" id="KW-1185">Reference proteome</keyword>
<dbReference type="Proteomes" id="UP000002634">
    <property type="component" value="Plasmid pEIB202"/>
</dbReference>
<organism evidence="1 2">
    <name type="scientific">Edwardsiella piscicida</name>
    <dbReference type="NCBI Taxonomy" id="1263550"/>
    <lineage>
        <taxon>Bacteria</taxon>
        <taxon>Pseudomonadati</taxon>
        <taxon>Pseudomonadota</taxon>
        <taxon>Gammaproteobacteria</taxon>
        <taxon>Enterobacterales</taxon>
        <taxon>Hafniaceae</taxon>
        <taxon>Edwardsiella</taxon>
    </lineage>
</organism>
<geneLocation type="plasmid" evidence="1 2">
    <name>pEIB202</name>
</geneLocation>
<dbReference type="KEGG" id="etr:ETAE_p042"/>
<dbReference type="EMBL" id="CP001136">
    <property type="protein sequence ID" value="ACY86425.1"/>
    <property type="molecule type" value="Genomic_DNA"/>
</dbReference>
<keyword evidence="1" id="KW-0614">Plasmid</keyword>
<dbReference type="AlphaFoldDB" id="A0AAU8P7Q5"/>
<name>A0AAU8P7Q5_EDWPI</name>